<keyword evidence="4" id="KW-1185">Reference proteome</keyword>
<reference evidence="3 4" key="1">
    <citation type="submission" date="2018-08" db="EMBL/GenBank/DDBJ databases">
        <title>Draft genome of the lignicolous fungus Coniochaeta pulveracea.</title>
        <authorList>
            <person name="Borstlap C.J."/>
            <person name="De Witt R.N."/>
            <person name="Botha A."/>
            <person name="Volschenk H."/>
        </authorList>
    </citation>
    <scope>NUCLEOTIDE SEQUENCE [LARGE SCALE GENOMIC DNA]</scope>
    <source>
        <strain evidence="3 4">CAB683</strain>
    </source>
</reference>
<dbReference type="PANTHER" id="PTHR13288:SF8">
    <property type="entry name" value="SPLICING FACTOR 45"/>
    <property type="match status" value="1"/>
</dbReference>
<accession>A0A420YNY4</accession>
<dbReference type="Gene3D" id="3.30.70.330">
    <property type="match status" value="1"/>
</dbReference>
<dbReference type="Pfam" id="PF00076">
    <property type="entry name" value="RRM_1"/>
    <property type="match status" value="1"/>
</dbReference>
<evidence type="ECO:0000313" key="3">
    <source>
        <dbReference type="EMBL" id="RKU49594.1"/>
    </source>
</evidence>
<dbReference type="Proteomes" id="UP000275385">
    <property type="component" value="Unassembled WGS sequence"/>
</dbReference>
<dbReference type="InterPro" id="IPR012677">
    <property type="entry name" value="Nucleotide-bd_a/b_plait_sf"/>
</dbReference>
<dbReference type="EMBL" id="QVQW01000001">
    <property type="protein sequence ID" value="RKU49594.1"/>
    <property type="molecule type" value="Genomic_DNA"/>
</dbReference>
<gene>
    <name evidence="3" type="ORF">DL546_009476</name>
</gene>
<sequence>MSAPPPPPPRSGMSLYANLLEPTTTDSASISRAPVRFNQSQDTAASKKPLDSALRFQPIIRRPQPNKAVKPKPSFPKLGSSASASPTPATGPPVPPAPRKLADWAAAEEDEFIYGGPEKRQRGGRRAKKKKNKHDERPAETDWDEIYDPSRPTNIEEYLRSDEKIREVQDWKAVLYAHRRKKRGSSEDSDMSDEGERMGVNNQFAPPPSYASVPPPPPPAAPTIDPEAATGDDAYARRLALSSQPPPPPPPASSPPPQPEAASIARAPVRYSPPPPPPPPADADTEMDVDPSSDFSSALPSRKGFAARIMSKYGWSAGTGLGASESGITSALSVQVSKRRRRPDAEGGGFAEPGGRGKIIAPKSLHVSKPGQEGREDEQEGRFGKISQVIVLTGMLENMEDLRQEVEDGLGQEIGEECGEKYGRVERVYIDVDGRKVFIKFTDGVSALRAVNALDGRVFNGNTIVPRFWDVDRFEKGVYE</sequence>
<feature type="region of interest" description="Disordered" evidence="1">
    <location>
        <begin position="22"/>
        <end position="153"/>
    </location>
</feature>
<feature type="domain" description="G-patch" evidence="2">
    <location>
        <begin position="302"/>
        <end position="353"/>
    </location>
</feature>
<dbReference type="GO" id="GO:0045292">
    <property type="term" value="P:mRNA cis splicing, via spliceosome"/>
    <property type="evidence" value="ECO:0007669"/>
    <property type="project" value="InterPro"/>
</dbReference>
<evidence type="ECO:0000256" key="1">
    <source>
        <dbReference type="SAM" id="MobiDB-lite"/>
    </source>
</evidence>
<evidence type="ECO:0000259" key="2">
    <source>
        <dbReference type="PROSITE" id="PS50174"/>
    </source>
</evidence>
<feature type="compositionally biased region" description="Pro residues" evidence="1">
    <location>
        <begin position="244"/>
        <end position="259"/>
    </location>
</feature>
<feature type="compositionally biased region" description="Pro residues" evidence="1">
    <location>
        <begin position="89"/>
        <end position="98"/>
    </location>
</feature>
<feature type="region of interest" description="Disordered" evidence="1">
    <location>
        <begin position="334"/>
        <end position="381"/>
    </location>
</feature>
<protein>
    <recommendedName>
        <fullName evidence="2">G-patch domain-containing protein</fullName>
    </recommendedName>
</protein>
<feature type="compositionally biased region" description="Gly residues" evidence="1">
    <location>
        <begin position="346"/>
        <end position="357"/>
    </location>
</feature>
<organism evidence="3 4">
    <name type="scientific">Coniochaeta pulveracea</name>
    <dbReference type="NCBI Taxonomy" id="177199"/>
    <lineage>
        <taxon>Eukaryota</taxon>
        <taxon>Fungi</taxon>
        <taxon>Dikarya</taxon>
        <taxon>Ascomycota</taxon>
        <taxon>Pezizomycotina</taxon>
        <taxon>Sordariomycetes</taxon>
        <taxon>Sordariomycetidae</taxon>
        <taxon>Coniochaetales</taxon>
        <taxon>Coniochaetaceae</taxon>
        <taxon>Coniochaeta</taxon>
    </lineage>
</organism>
<dbReference type="SMART" id="SM00443">
    <property type="entry name" value="G_patch"/>
    <property type="match status" value="1"/>
</dbReference>
<feature type="compositionally biased region" description="Low complexity" evidence="1">
    <location>
        <begin position="79"/>
        <end position="88"/>
    </location>
</feature>
<dbReference type="AlphaFoldDB" id="A0A420YNY4"/>
<dbReference type="InterPro" id="IPR000467">
    <property type="entry name" value="G_patch_dom"/>
</dbReference>
<dbReference type="SUPFAM" id="SSF54928">
    <property type="entry name" value="RNA-binding domain, RBD"/>
    <property type="match status" value="1"/>
</dbReference>
<evidence type="ECO:0000313" key="4">
    <source>
        <dbReference type="Proteomes" id="UP000275385"/>
    </source>
</evidence>
<feature type="compositionally biased region" description="Basic residues" evidence="1">
    <location>
        <begin position="122"/>
        <end position="132"/>
    </location>
</feature>
<feature type="region of interest" description="Disordered" evidence="1">
    <location>
        <begin position="176"/>
        <end position="300"/>
    </location>
</feature>
<dbReference type="OrthoDB" id="5411533at2759"/>
<comment type="caution">
    <text evidence="3">The sequence shown here is derived from an EMBL/GenBank/DDBJ whole genome shotgun (WGS) entry which is preliminary data.</text>
</comment>
<dbReference type="InterPro" id="IPR000504">
    <property type="entry name" value="RRM_dom"/>
</dbReference>
<dbReference type="GO" id="GO:0003723">
    <property type="term" value="F:RNA binding"/>
    <property type="evidence" value="ECO:0007669"/>
    <property type="project" value="InterPro"/>
</dbReference>
<feature type="compositionally biased region" description="Pro residues" evidence="1">
    <location>
        <begin position="205"/>
        <end position="221"/>
    </location>
</feature>
<dbReference type="InterPro" id="IPR040052">
    <property type="entry name" value="RBM17"/>
</dbReference>
<feature type="compositionally biased region" description="Pro residues" evidence="1">
    <location>
        <begin position="271"/>
        <end position="281"/>
    </location>
</feature>
<dbReference type="PANTHER" id="PTHR13288">
    <property type="entry name" value="SPLICING FACTOR 45 SPF45"/>
    <property type="match status" value="1"/>
</dbReference>
<dbReference type="Pfam" id="PF01585">
    <property type="entry name" value="G-patch"/>
    <property type="match status" value="1"/>
</dbReference>
<dbReference type="GO" id="GO:0071011">
    <property type="term" value="C:precatalytic spliceosome"/>
    <property type="evidence" value="ECO:0007669"/>
    <property type="project" value="TreeGrafter"/>
</dbReference>
<dbReference type="STRING" id="177199.A0A420YNY4"/>
<name>A0A420YNY4_9PEZI</name>
<proteinExistence type="predicted"/>
<dbReference type="PROSITE" id="PS50174">
    <property type="entry name" value="G_PATCH"/>
    <property type="match status" value="1"/>
</dbReference>
<dbReference type="InterPro" id="IPR035979">
    <property type="entry name" value="RBD_domain_sf"/>
</dbReference>